<evidence type="ECO:0000313" key="1">
    <source>
        <dbReference type="EMBL" id="MBK1780596.1"/>
    </source>
</evidence>
<keyword evidence="2" id="KW-1185">Reference proteome</keyword>
<accession>A0ABS1EEF8</accession>
<organism evidence="1 2">
    <name type="scientific">Advenella mandrilli</name>
    <dbReference type="NCBI Taxonomy" id="2800330"/>
    <lineage>
        <taxon>Bacteria</taxon>
        <taxon>Pseudomonadati</taxon>
        <taxon>Pseudomonadota</taxon>
        <taxon>Betaproteobacteria</taxon>
        <taxon>Burkholderiales</taxon>
        <taxon>Alcaligenaceae</taxon>
    </lineage>
</organism>
<evidence type="ECO:0000313" key="2">
    <source>
        <dbReference type="Proteomes" id="UP000635316"/>
    </source>
</evidence>
<comment type="caution">
    <text evidence="1">The sequence shown here is derived from an EMBL/GenBank/DDBJ whole genome shotgun (WGS) entry which is preliminary data.</text>
</comment>
<gene>
    <name evidence="1" type="ORF">JHL22_05140</name>
</gene>
<sequence>MSQLTIDGVEPVQVTDDFIISKVVECLDGKKCHAFGEPKAEWIKAFHASYREGELESWLLTYSQRIVRESRQSVIEYARELIDMAYSHGWTDQLEEWGVWQKEVI</sequence>
<proteinExistence type="predicted"/>
<dbReference type="EMBL" id="JAENGP010000004">
    <property type="protein sequence ID" value="MBK1780596.1"/>
    <property type="molecule type" value="Genomic_DNA"/>
</dbReference>
<dbReference type="Proteomes" id="UP000635316">
    <property type="component" value="Unassembled WGS sequence"/>
</dbReference>
<name>A0ABS1EEF8_9BURK</name>
<dbReference type="RefSeq" id="WP_200234629.1">
    <property type="nucleotide sequence ID" value="NZ_JAENGP010000004.1"/>
</dbReference>
<reference evidence="1 2" key="1">
    <citation type="submission" date="2020-12" db="EMBL/GenBank/DDBJ databases">
        <authorList>
            <person name="Lu T."/>
            <person name="Wang Q."/>
            <person name="Han X."/>
        </authorList>
    </citation>
    <scope>NUCLEOTIDE SEQUENCE [LARGE SCALE GENOMIC DNA]</scope>
    <source>
        <strain evidence="1 2">WQ 585</strain>
    </source>
</reference>
<protein>
    <submittedName>
        <fullName evidence="1">Uncharacterized protein</fullName>
    </submittedName>
</protein>